<evidence type="ECO:0000313" key="1">
    <source>
        <dbReference type="EMBL" id="KAG7378982.1"/>
    </source>
</evidence>
<organism evidence="1 2">
    <name type="scientific">Phytophthora boehmeriae</name>
    <dbReference type="NCBI Taxonomy" id="109152"/>
    <lineage>
        <taxon>Eukaryota</taxon>
        <taxon>Sar</taxon>
        <taxon>Stramenopiles</taxon>
        <taxon>Oomycota</taxon>
        <taxon>Peronosporomycetes</taxon>
        <taxon>Peronosporales</taxon>
        <taxon>Peronosporaceae</taxon>
        <taxon>Phytophthora</taxon>
    </lineage>
</organism>
<reference evidence="1" key="1">
    <citation type="submission" date="2021-02" db="EMBL/GenBank/DDBJ databases">
        <authorList>
            <person name="Palmer J.M."/>
        </authorList>
    </citation>
    <scope>NUCLEOTIDE SEQUENCE</scope>
    <source>
        <strain evidence="1">SCRP23</strain>
    </source>
</reference>
<proteinExistence type="predicted"/>
<dbReference type="Proteomes" id="UP000693981">
    <property type="component" value="Unassembled WGS sequence"/>
</dbReference>
<evidence type="ECO:0000313" key="2">
    <source>
        <dbReference type="Proteomes" id="UP000693981"/>
    </source>
</evidence>
<keyword evidence="2" id="KW-1185">Reference proteome</keyword>
<name>A0A8T1VCJ8_9STRA</name>
<protein>
    <submittedName>
        <fullName evidence="1">Uncharacterized protein</fullName>
    </submittedName>
</protein>
<dbReference type="OrthoDB" id="5314041at2759"/>
<accession>A0A8T1VCJ8</accession>
<comment type="caution">
    <text evidence="1">The sequence shown here is derived from an EMBL/GenBank/DDBJ whole genome shotgun (WGS) entry which is preliminary data.</text>
</comment>
<dbReference type="AlphaFoldDB" id="A0A8T1VCJ8"/>
<gene>
    <name evidence="1" type="ORF">PHYBOEH_012113</name>
</gene>
<sequence>MRWSELPIDYLAANGHWDIIRWLFERDIGTLDKRQASRLLTFAIEQSRVADIKWPIACGYTELATDLLNGSEDTSWTAVKELVLYVLREKCDTFSWEEIARPALLKAAQTGDLAFIQQLADILQLLHRIDQSLEKEQETRTTNANPSTSRYQHWPWLELLRLDIWIS</sequence>
<dbReference type="EMBL" id="JAGDFL010000990">
    <property type="protein sequence ID" value="KAG7378982.1"/>
    <property type="molecule type" value="Genomic_DNA"/>
</dbReference>